<dbReference type="Gene3D" id="2.30.29.30">
    <property type="entry name" value="Pleckstrin-homology domain (PH domain)/Phosphotyrosine-binding domain (PTB)"/>
    <property type="match status" value="2"/>
</dbReference>
<dbReference type="OMA" id="TIMAREW"/>
<evidence type="ECO:0000259" key="2">
    <source>
        <dbReference type="PROSITE" id="PS50003"/>
    </source>
</evidence>
<keyword evidence="1" id="KW-0812">Transmembrane</keyword>
<feature type="domain" description="PH" evidence="2">
    <location>
        <begin position="1"/>
        <end position="92"/>
    </location>
</feature>
<dbReference type="Pfam" id="PF00169">
    <property type="entry name" value="PH"/>
    <property type="match status" value="2"/>
</dbReference>
<dbReference type="KEGG" id="hro:HELRODRAFT_89207"/>
<evidence type="ECO:0000256" key="1">
    <source>
        <dbReference type="SAM" id="Phobius"/>
    </source>
</evidence>
<dbReference type="EMBL" id="KB097628">
    <property type="protein sequence ID" value="ESN93243.1"/>
    <property type="molecule type" value="Genomic_DNA"/>
</dbReference>
<name>T1G7A3_HELRO</name>
<dbReference type="EMBL" id="AMQM01007497">
    <property type="status" value="NOT_ANNOTATED_CDS"/>
    <property type="molecule type" value="Genomic_DNA"/>
</dbReference>
<dbReference type="RefSeq" id="XP_009028647.1">
    <property type="nucleotide sequence ID" value="XM_009030399.1"/>
</dbReference>
<feature type="transmembrane region" description="Helical" evidence="1">
    <location>
        <begin position="250"/>
        <end position="266"/>
    </location>
</feature>
<dbReference type="InParanoid" id="T1G7A3"/>
<dbReference type="STRING" id="6412.T1G7A3"/>
<sequence>FLREGCMQKHSKKGGQQRMFFLFSDKLVYASRLAAPLQFRVHGQMSLNGMMVMASIPHSFVIYTQDNKCIVVSTANDVEKVRWIEDLKKAIENYQSYNANGDTVASSNAYSSLKSNNESVNDDNRSPSIQHNVIQHRANNTMHVCWHRNTSVSLQDHCVALENQLSGYLLRKFKNSNGWQKLWVVFTNFCLFFYKNYQDDFPLASLPLLNYMISTPSENDNINKDFVFKLQFKNHVYFFRAESHVTFSRLFYCHVFCFLIIFIFYIY</sequence>
<evidence type="ECO:0000313" key="4">
    <source>
        <dbReference type="EnsemblMetazoa" id="HelroP89207"/>
    </source>
</evidence>
<dbReference type="AlphaFoldDB" id="T1G7A3"/>
<dbReference type="eggNOG" id="KOG3531">
    <property type="taxonomic scope" value="Eukaryota"/>
</dbReference>
<dbReference type="PANTHER" id="PTHR45858">
    <property type="entry name" value="FERM DOMAIN CONTAINING PROTEIN"/>
    <property type="match status" value="1"/>
</dbReference>
<gene>
    <name evidence="4" type="primary">20216950</name>
    <name evidence="3" type="ORF">HELRODRAFT_89207</name>
</gene>
<dbReference type="CTD" id="20216950"/>
<dbReference type="SMART" id="SM00233">
    <property type="entry name" value="PH"/>
    <property type="match status" value="2"/>
</dbReference>
<dbReference type="FunFam" id="2.30.29.30:FF:000046">
    <property type="entry name" value="FERM, RhoGEF and pleckstrin domain-containing protein 1"/>
    <property type="match status" value="1"/>
</dbReference>
<dbReference type="InterPro" id="IPR001849">
    <property type="entry name" value="PH_domain"/>
</dbReference>
<evidence type="ECO:0000313" key="3">
    <source>
        <dbReference type="EMBL" id="ESN93243.1"/>
    </source>
</evidence>
<reference evidence="3 5" key="2">
    <citation type="journal article" date="2013" name="Nature">
        <title>Insights into bilaterian evolution from three spiralian genomes.</title>
        <authorList>
            <person name="Simakov O."/>
            <person name="Marletaz F."/>
            <person name="Cho S.J."/>
            <person name="Edsinger-Gonzales E."/>
            <person name="Havlak P."/>
            <person name="Hellsten U."/>
            <person name="Kuo D.H."/>
            <person name="Larsson T."/>
            <person name="Lv J."/>
            <person name="Arendt D."/>
            <person name="Savage R."/>
            <person name="Osoegawa K."/>
            <person name="de Jong P."/>
            <person name="Grimwood J."/>
            <person name="Chapman J.A."/>
            <person name="Shapiro H."/>
            <person name="Aerts A."/>
            <person name="Otillar R.P."/>
            <person name="Terry A.Y."/>
            <person name="Boore J.L."/>
            <person name="Grigoriev I.V."/>
            <person name="Lindberg D.R."/>
            <person name="Seaver E.C."/>
            <person name="Weisblat D.A."/>
            <person name="Putnam N.H."/>
            <person name="Rokhsar D.S."/>
        </authorList>
    </citation>
    <scope>NUCLEOTIDE SEQUENCE</scope>
</reference>
<keyword evidence="1" id="KW-1133">Transmembrane helix</keyword>
<dbReference type="PROSITE" id="PS50003">
    <property type="entry name" value="PH_DOMAIN"/>
    <property type="match status" value="2"/>
</dbReference>
<dbReference type="GeneID" id="20216950"/>
<evidence type="ECO:0000313" key="5">
    <source>
        <dbReference type="Proteomes" id="UP000015101"/>
    </source>
</evidence>
<dbReference type="Proteomes" id="UP000015101">
    <property type="component" value="Unassembled WGS sequence"/>
</dbReference>
<keyword evidence="1" id="KW-0472">Membrane</keyword>
<accession>T1G7A3</accession>
<dbReference type="InterPro" id="IPR011993">
    <property type="entry name" value="PH-like_dom_sf"/>
</dbReference>
<dbReference type="CDD" id="cd13235">
    <property type="entry name" value="PH2_FARP1-like"/>
    <property type="match status" value="1"/>
</dbReference>
<keyword evidence="5" id="KW-1185">Reference proteome</keyword>
<dbReference type="EnsemblMetazoa" id="HelroT89207">
    <property type="protein sequence ID" value="HelroP89207"/>
    <property type="gene ID" value="HelroG89207"/>
</dbReference>
<feature type="domain" description="PH" evidence="2">
    <location>
        <begin position="162"/>
        <end position="243"/>
    </location>
</feature>
<protein>
    <recommendedName>
        <fullName evidence="2">PH domain-containing protein</fullName>
    </recommendedName>
</protein>
<proteinExistence type="predicted"/>
<dbReference type="SUPFAM" id="SSF50729">
    <property type="entry name" value="PH domain-like"/>
    <property type="match status" value="2"/>
</dbReference>
<dbReference type="OrthoDB" id="9990815at2759"/>
<dbReference type="InterPro" id="IPR051835">
    <property type="entry name" value="RAC1-GEF"/>
</dbReference>
<dbReference type="PANTHER" id="PTHR45858:SF5">
    <property type="entry name" value="MOESIN_EZRIN_RADIXIN HOMOLOG 1"/>
    <property type="match status" value="1"/>
</dbReference>
<dbReference type="HOGENOM" id="CLU_028839_0_0_1"/>
<reference evidence="5" key="1">
    <citation type="submission" date="2012-12" db="EMBL/GenBank/DDBJ databases">
        <authorList>
            <person name="Hellsten U."/>
            <person name="Grimwood J."/>
            <person name="Chapman J.A."/>
            <person name="Shapiro H."/>
            <person name="Aerts A."/>
            <person name="Otillar R.P."/>
            <person name="Terry A.Y."/>
            <person name="Boore J.L."/>
            <person name="Simakov O."/>
            <person name="Marletaz F."/>
            <person name="Cho S.-J."/>
            <person name="Edsinger-Gonzales E."/>
            <person name="Havlak P."/>
            <person name="Kuo D.-H."/>
            <person name="Larsson T."/>
            <person name="Lv J."/>
            <person name="Arendt D."/>
            <person name="Savage R."/>
            <person name="Osoegawa K."/>
            <person name="de Jong P."/>
            <person name="Lindberg D.R."/>
            <person name="Seaver E.C."/>
            <person name="Weisblat D.A."/>
            <person name="Putnam N.H."/>
            <person name="Grigoriev I.V."/>
            <person name="Rokhsar D.S."/>
        </authorList>
    </citation>
    <scope>NUCLEOTIDE SEQUENCE</scope>
</reference>
<dbReference type="FunFam" id="2.30.29.30:FF:000903">
    <property type="entry name" value="FERM, RhoGEF (ARHGEF) and pleckstrin domain protein 1 (chondrocyte-derived)"/>
    <property type="match status" value="1"/>
</dbReference>
<organism evidence="4 5">
    <name type="scientific">Helobdella robusta</name>
    <name type="common">Californian leech</name>
    <dbReference type="NCBI Taxonomy" id="6412"/>
    <lineage>
        <taxon>Eukaryota</taxon>
        <taxon>Metazoa</taxon>
        <taxon>Spiralia</taxon>
        <taxon>Lophotrochozoa</taxon>
        <taxon>Annelida</taxon>
        <taxon>Clitellata</taxon>
        <taxon>Hirudinea</taxon>
        <taxon>Rhynchobdellida</taxon>
        <taxon>Glossiphoniidae</taxon>
        <taxon>Helobdella</taxon>
    </lineage>
</organism>
<reference evidence="4" key="3">
    <citation type="submission" date="2015-06" db="UniProtKB">
        <authorList>
            <consortium name="EnsemblMetazoa"/>
        </authorList>
    </citation>
    <scope>IDENTIFICATION</scope>
</reference>